<keyword evidence="3" id="KW-0813">Transport</keyword>
<keyword evidence="6 10" id="KW-0067">ATP-binding</keyword>
<dbReference type="Proteomes" id="UP001432166">
    <property type="component" value="Chromosome"/>
</dbReference>
<comment type="subcellular location">
    <subcellularLocation>
        <location evidence="1">Cell membrane</location>
        <topology evidence="1">Peripheral membrane protein</topology>
    </subcellularLocation>
</comment>
<organism evidence="10 11">
    <name type="scientific">Streptomyces tauricus</name>
    <dbReference type="NCBI Taxonomy" id="68274"/>
    <lineage>
        <taxon>Bacteria</taxon>
        <taxon>Bacillati</taxon>
        <taxon>Actinomycetota</taxon>
        <taxon>Actinomycetes</taxon>
        <taxon>Kitasatosporales</taxon>
        <taxon>Streptomycetaceae</taxon>
        <taxon>Streptomyces</taxon>
        <taxon>Streptomyces aurantiacus group</taxon>
    </lineage>
</organism>
<evidence type="ECO:0000256" key="5">
    <source>
        <dbReference type="ARBA" id="ARBA00022741"/>
    </source>
</evidence>
<feature type="domain" description="ABC transporter" evidence="9">
    <location>
        <begin position="19"/>
        <end position="263"/>
    </location>
</feature>
<gene>
    <name evidence="10" type="ORF">OG288_13210</name>
</gene>
<dbReference type="PANTHER" id="PTHR43297:SF2">
    <property type="entry name" value="DIPEPTIDE TRANSPORT ATP-BINDING PROTEIN DPPD"/>
    <property type="match status" value="1"/>
</dbReference>
<evidence type="ECO:0000256" key="6">
    <source>
        <dbReference type="ARBA" id="ARBA00022840"/>
    </source>
</evidence>
<dbReference type="EMBL" id="CP108133">
    <property type="protein sequence ID" value="WTP49179.1"/>
    <property type="molecule type" value="Genomic_DNA"/>
</dbReference>
<dbReference type="Pfam" id="PF08352">
    <property type="entry name" value="oligo_HPY"/>
    <property type="match status" value="1"/>
</dbReference>
<dbReference type="InterPro" id="IPR027417">
    <property type="entry name" value="P-loop_NTPase"/>
</dbReference>
<evidence type="ECO:0000313" key="10">
    <source>
        <dbReference type="EMBL" id="WTP49179.1"/>
    </source>
</evidence>
<comment type="similarity">
    <text evidence="2">Belongs to the ABC transporter superfamily.</text>
</comment>
<dbReference type="NCBIfam" id="TIGR01727">
    <property type="entry name" value="oligo_HPY"/>
    <property type="match status" value="1"/>
</dbReference>
<dbReference type="SUPFAM" id="SSF52540">
    <property type="entry name" value="P-loop containing nucleoside triphosphate hydrolases"/>
    <property type="match status" value="1"/>
</dbReference>
<name>A0ABZ1JGN7_9ACTN</name>
<protein>
    <submittedName>
        <fullName evidence="10">ABC transporter ATP-binding protein</fullName>
    </submittedName>
</protein>
<reference evidence="10" key="1">
    <citation type="submission" date="2022-10" db="EMBL/GenBank/DDBJ databases">
        <title>The complete genomes of actinobacterial strains from the NBC collection.</title>
        <authorList>
            <person name="Joergensen T.S."/>
            <person name="Alvarez Arevalo M."/>
            <person name="Sterndorff E.B."/>
            <person name="Faurdal D."/>
            <person name="Vuksanovic O."/>
            <person name="Mourched A.-S."/>
            <person name="Charusanti P."/>
            <person name="Shaw S."/>
            <person name="Blin K."/>
            <person name="Weber T."/>
        </authorList>
    </citation>
    <scope>NUCLEOTIDE SEQUENCE</scope>
    <source>
        <strain evidence="10">NBC_00189</strain>
    </source>
</reference>
<keyword evidence="5" id="KW-0547">Nucleotide-binding</keyword>
<evidence type="ECO:0000256" key="8">
    <source>
        <dbReference type="SAM" id="MobiDB-lite"/>
    </source>
</evidence>
<dbReference type="PANTHER" id="PTHR43297">
    <property type="entry name" value="OLIGOPEPTIDE TRANSPORT ATP-BINDING PROTEIN APPD"/>
    <property type="match status" value="1"/>
</dbReference>
<dbReference type="GO" id="GO:0005524">
    <property type="term" value="F:ATP binding"/>
    <property type="evidence" value="ECO:0007669"/>
    <property type="project" value="UniProtKB-KW"/>
</dbReference>
<evidence type="ECO:0000256" key="2">
    <source>
        <dbReference type="ARBA" id="ARBA00005417"/>
    </source>
</evidence>
<dbReference type="InterPro" id="IPR017871">
    <property type="entry name" value="ABC_transporter-like_CS"/>
</dbReference>
<dbReference type="CDD" id="cd03257">
    <property type="entry name" value="ABC_NikE_OppD_transporters"/>
    <property type="match status" value="1"/>
</dbReference>
<dbReference type="Pfam" id="PF00005">
    <property type="entry name" value="ABC_tran"/>
    <property type="match status" value="1"/>
</dbReference>
<dbReference type="InterPro" id="IPR003593">
    <property type="entry name" value="AAA+_ATPase"/>
</dbReference>
<dbReference type="Gene3D" id="3.40.50.300">
    <property type="entry name" value="P-loop containing nucleotide triphosphate hydrolases"/>
    <property type="match status" value="1"/>
</dbReference>
<proteinExistence type="inferred from homology"/>
<feature type="region of interest" description="Disordered" evidence="8">
    <location>
        <begin position="331"/>
        <end position="356"/>
    </location>
</feature>
<evidence type="ECO:0000256" key="1">
    <source>
        <dbReference type="ARBA" id="ARBA00004202"/>
    </source>
</evidence>
<sequence>MSTPTTPTTEHPPTAGRLLDVRNLDVTYAGGVAAVRGVNLTVDAGQKVGIAGESGCGKSTLALALLRLLPAGARVSGEILLDGEDVLTMKWGRVRAVRWAGASIVFQGAMHSLNAVHRVGDQIAEPILLHRKATAAGARKRTGELLEQVGLPAARASAYPHELSGGQRQRVMIAMALACDPRLVVADEPTTALDVMIQAQILRLIQQLVSEQELGLVMISHDLAVLSDTCDRLAVMYAGRVVEEGPARQVYEDARHPYGQALSAAFPRIGDAGSRFAPRGLPGDPPDPSALPSGCAFHPRCAVALASCATQDQFLRPAAPDRRAACVHVGTAGPADSAGPADPAGAAVTEEARSTP</sequence>
<evidence type="ECO:0000256" key="7">
    <source>
        <dbReference type="ARBA" id="ARBA00023136"/>
    </source>
</evidence>
<accession>A0ABZ1JGN7</accession>
<dbReference type="PROSITE" id="PS50893">
    <property type="entry name" value="ABC_TRANSPORTER_2"/>
    <property type="match status" value="1"/>
</dbReference>
<dbReference type="InterPro" id="IPR013563">
    <property type="entry name" value="Oligopep_ABC_C"/>
</dbReference>
<dbReference type="InterPro" id="IPR050388">
    <property type="entry name" value="ABC_Ni/Peptide_Import"/>
</dbReference>
<evidence type="ECO:0000256" key="4">
    <source>
        <dbReference type="ARBA" id="ARBA00022475"/>
    </source>
</evidence>
<dbReference type="InterPro" id="IPR003439">
    <property type="entry name" value="ABC_transporter-like_ATP-bd"/>
</dbReference>
<evidence type="ECO:0000256" key="3">
    <source>
        <dbReference type="ARBA" id="ARBA00022448"/>
    </source>
</evidence>
<evidence type="ECO:0000313" key="11">
    <source>
        <dbReference type="Proteomes" id="UP001432166"/>
    </source>
</evidence>
<keyword evidence="7" id="KW-0472">Membrane</keyword>
<keyword evidence="11" id="KW-1185">Reference proteome</keyword>
<evidence type="ECO:0000259" key="9">
    <source>
        <dbReference type="PROSITE" id="PS50893"/>
    </source>
</evidence>
<dbReference type="RefSeq" id="WP_328937508.1">
    <property type="nucleotide sequence ID" value="NZ_CP108133.1"/>
</dbReference>
<dbReference type="PROSITE" id="PS00211">
    <property type="entry name" value="ABC_TRANSPORTER_1"/>
    <property type="match status" value="1"/>
</dbReference>
<keyword evidence="4" id="KW-1003">Cell membrane</keyword>
<feature type="compositionally biased region" description="Low complexity" evidence="8">
    <location>
        <begin position="332"/>
        <end position="347"/>
    </location>
</feature>
<dbReference type="SMART" id="SM00382">
    <property type="entry name" value="AAA"/>
    <property type="match status" value="1"/>
</dbReference>